<proteinExistence type="predicted"/>
<feature type="active site" description="Proton acceptor" evidence="1">
    <location>
        <position position="210"/>
    </location>
</feature>
<dbReference type="EMBL" id="CP011452">
    <property type="protein sequence ID" value="AKH43744.1"/>
    <property type="molecule type" value="Genomic_DNA"/>
</dbReference>
<dbReference type="InterPro" id="IPR002641">
    <property type="entry name" value="PNPLA_dom"/>
</dbReference>
<dbReference type="Pfam" id="PF01734">
    <property type="entry name" value="Patatin"/>
    <property type="match status" value="1"/>
</dbReference>
<dbReference type="RefSeq" id="WP_156320147.1">
    <property type="nucleotide sequence ID" value="NZ_CP011452.2"/>
</dbReference>
<dbReference type="GO" id="GO:0016020">
    <property type="term" value="C:membrane"/>
    <property type="evidence" value="ECO:0007669"/>
    <property type="project" value="TreeGrafter"/>
</dbReference>
<dbReference type="Gene3D" id="3.40.1090.10">
    <property type="entry name" value="Cytosolic phospholipase A2 catalytic domain"/>
    <property type="match status" value="1"/>
</dbReference>
<dbReference type="GO" id="GO:0019369">
    <property type="term" value="P:arachidonate metabolic process"/>
    <property type="evidence" value="ECO:0007669"/>
    <property type="project" value="TreeGrafter"/>
</dbReference>
<protein>
    <submittedName>
        <fullName evidence="2">Patatin-like phospholipase</fullName>
    </submittedName>
</protein>
<dbReference type="Proteomes" id="UP000034392">
    <property type="component" value="Chromosome"/>
</dbReference>
<feature type="short sequence motif" description="GXGXXG" evidence="1">
    <location>
        <begin position="38"/>
        <end position="43"/>
    </location>
</feature>
<keyword evidence="3" id="KW-1185">Reference proteome</keyword>
<keyword evidence="1" id="KW-0442">Lipid degradation</keyword>
<dbReference type="PROSITE" id="PS51635">
    <property type="entry name" value="PNPLA"/>
    <property type="match status" value="1"/>
</dbReference>
<accession>A0A0F7KVM2</accession>
<dbReference type="SUPFAM" id="SSF52151">
    <property type="entry name" value="FabD/lysophospholipase-like"/>
    <property type="match status" value="1"/>
</dbReference>
<dbReference type="STRING" id="1267766.WYH_02714"/>
<dbReference type="InterPro" id="IPR016035">
    <property type="entry name" value="Acyl_Trfase/lysoPLipase"/>
</dbReference>
<evidence type="ECO:0000256" key="1">
    <source>
        <dbReference type="PROSITE-ProRule" id="PRU01161"/>
    </source>
</evidence>
<dbReference type="PATRIC" id="fig|1267766.3.peg.2749"/>
<reference evidence="2" key="1">
    <citation type="submission" date="2015-05" db="EMBL/GenBank/DDBJ databases">
        <title>The complete genome of Altererythrobacter atlanticus strain 26DY36.</title>
        <authorList>
            <person name="Wu Y.-H."/>
            <person name="Cheng H."/>
            <person name="Wu X.-W."/>
        </authorList>
    </citation>
    <scope>NUCLEOTIDE SEQUENCE [LARGE SCALE GENOMIC DNA]</scope>
    <source>
        <strain evidence="2">26DY36</strain>
    </source>
</reference>
<evidence type="ECO:0000313" key="2">
    <source>
        <dbReference type="EMBL" id="AKH43744.1"/>
    </source>
</evidence>
<dbReference type="PANTHER" id="PTHR24185">
    <property type="entry name" value="CALCIUM-INDEPENDENT PHOSPHOLIPASE A2-GAMMA"/>
    <property type="match status" value="1"/>
</dbReference>
<dbReference type="OrthoDB" id="9807112at2"/>
<dbReference type="GO" id="GO:0016042">
    <property type="term" value="P:lipid catabolic process"/>
    <property type="evidence" value="ECO:0007669"/>
    <property type="project" value="UniProtKB-UniRule"/>
</dbReference>
<feature type="short sequence motif" description="DGA/G" evidence="1">
    <location>
        <begin position="210"/>
        <end position="212"/>
    </location>
</feature>
<keyword evidence="1" id="KW-0378">Hydrolase</keyword>
<dbReference type="GO" id="GO:0047499">
    <property type="term" value="F:calcium-independent phospholipase A2 activity"/>
    <property type="evidence" value="ECO:0007669"/>
    <property type="project" value="TreeGrafter"/>
</dbReference>
<organism evidence="2 3">
    <name type="scientific">Croceibacterium atlanticum</name>
    <dbReference type="NCBI Taxonomy" id="1267766"/>
    <lineage>
        <taxon>Bacteria</taxon>
        <taxon>Pseudomonadati</taxon>
        <taxon>Pseudomonadota</taxon>
        <taxon>Alphaproteobacteria</taxon>
        <taxon>Sphingomonadales</taxon>
        <taxon>Erythrobacteraceae</taxon>
        <taxon>Croceibacterium</taxon>
    </lineage>
</organism>
<feature type="short sequence motif" description="GXSXG" evidence="1">
    <location>
        <begin position="72"/>
        <end position="76"/>
    </location>
</feature>
<dbReference type="NCBIfam" id="NF041079">
    <property type="entry name" value="CBASS_lipase"/>
    <property type="match status" value="1"/>
</dbReference>
<dbReference type="AlphaFoldDB" id="A0A0F7KVM2"/>
<gene>
    <name evidence="2" type="ORF">WYH_02714</name>
</gene>
<keyword evidence="1" id="KW-0443">Lipid metabolism</keyword>
<dbReference type="PANTHER" id="PTHR24185:SF1">
    <property type="entry name" value="CALCIUM-INDEPENDENT PHOSPHOLIPASE A2-GAMMA"/>
    <property type="match status" value="1"/>
</dbReference>
<feature type="active site" description="Nucleophile" evidence="1">
    <location>
        <position position="74"/>
    </location>
</feature>
<dbReference type="CDD" id="cd07199">
    <property type="entry name" value="Pat17_PNPLA8_PNPLA9_like"/>
    <property type="match status" value="1"/>
</dbReference>
<evidence type="ECO:0000313" key="3">
    <source>
        <dbReference type="Proteomes" id="UP000034392"/>
    </source>
</evidence>
<name>A0A0F7KVM2_9SPHN</name>
<dbReference type="KEGG" id="aay:WYH_02714"/>
<sequence length="353" mass="39437">MASPLRRPSRRSDGTLAEQRLQLPWPADRPFRILSIDGGGIRGILPAALLAEFENRHLGGRSAGDYFDMIAGTSTGGIIALGLSTGMCASEILQLYLDHGEAIFPPIRPPFKKLKSGLRFFHSLTRYQYEREPLERELRKLFGDQTIGDAGCRLCIPAFDGFTEVHIFKTPHHPDFKLDWREQMVTAALATSAAPTFFSVYKNGDRRFADGGVWANNPVMVALVDALSCHALDRRQVQILSLGCGESEMFFTHDQVHFGGLWHWKEVISSAMRLSGQNALGQAGLLIGRDQLVRIDAPQMADDPIALDDYYRAKQILLPLARTLASEFDEVVRLRFFDDPAESYRAYYGPHAV</sequence>